<feature type="transmembrane region" description="Helical" evidence="7">
    <location>
        <begin position="152"/>
        <end position="174"/>
    </location>
</feature>
<sequence length="271" mass="31139">IIDMHIQKRIVVSDTIDDSVQKSPIVIEQKVHKSWRRFMNERAIDRAYVPTAHEHAANCLTHGCLIIPSCIAAQRLMSHAKTPAQYWSSVIYGNALIFLFSFSTIFHCSCFHPTYKDSTVRHLLHRADRAFIYIFISASYTPWFHLRSTQTISTSFTVALVWIMAVLGITYQTIYHERYKWLDTCIYVIVGVFPGIVILIDMTDLTGILELDIGGLVFILGIFFFKCDGIIPFAHAIWHCFVFFGAAIQYYAIYTYLLVPPISSNEFYSKI</sequence>
<evidence type="ECO:0000256" key="3">
    <source>
        <dbReference type="ARBA" id="ARBA00022692"/>
    </source>
</evidence>
<evidence type="ECO:0000256" key="4">
    <source>
        <dbReference type="ARBA" id="ARBA00022989"/>
    </source>
</evidence>
<comment type="subcellular location">
    <subcellularLocation>
        <location evidence="1">Membrane</location>
        <topology evidence="1">Multi-pass membrane protein</topology>
    </subcellularLocation>
</comment>
<evidence type="ECO:0000313" key="8">
    <source>
        <dbReference type="EMBL" id="CAF4572952.1"/>
    </source>
</evidence>
<keyword evidence="6" id="KW-0479">Metal-binding</keyword>
<organism evidence="8 9">
    <name type="scientific">Rotaria socialis</name>
    <dbReference type="NCBI Taxonomy" id="392032"/>
    <lineage>
        <taxon>Eukaryota</taxon>
        <taxon>Metazoa</taxon>
        <taxon>Spiralia</taxon>
        <taxon>Gnathifera</taxon>
        <taxon>Rotifera</taxon>
        <taxon>Eurotatoria</taxon>
        <taxon>Bdelloidea</taxon>
        <taxon>Philodinida</taxon>
        <taxon>Philodinidae</taxon>
        <taxon>Rotaria</taxon>
    </lineage>
</organism>
<comment type="similarity">
    <text evidence="2">Belongs to the ADIPOR family.</text>
</comment>
<dbReference type="GO" id="GO:0046872">
    <property type="term" value="F:metal ion binding"/>
    <property type="evidence" value="ECO:0007669"/>
    <property type="project" value="UniProtKB-KW"/>
</dbReference>
<gene>
    <name evidence="8" type="ORF">HFQ381_LOCUS32114</name>
</gene>
<evidence type="ECO:0000313" key="9">
    <source>
        <dbReference type="Proteomes" id="UP000663851"/>
    </source>
</evidence>
<dbReference type="EMBL" id="CAJOBO010007371">
    <property type="protein sequence ID" value="CAF4572952.1"/>
    <property type="molecule type" value="Genomic_DNA"/>
</dbReference>
<evidence type="ECO:0000256" key="7">
    <source>
        <dbReference type="SAM" id="Phobius"/>
    </source>
</evidence>
<feature type="transmembrane region" description="Helical" evidence="7">
    <location>
        <begin position="86"/>
        <end position="109"/>
    </location>
</feature>
<dbReference type="InterPro" id="IPR004254">
    <property type="entry name" value="AdipoR/HlyIII-related"/>
</dbReference>
<evidence type="ECO:0000256" key="1">
    <source>
        <dbReference type="ARBA" id="ARBA00004141"/>
    </source>
</evidence>
<keyword evidence="5 7" id="KW-0472">Membrane</keyword>
<protein>
    <submittedName>
        <fullName evidence="8">Uncharacterized protein</fullName>
    </submittedName>
</protein>
<feature type="binding site" evidence="6">
    <location>
        <position position="239"/>
    </location>
    <ligand>
        <name>Zn(2+)</name>
        <dbReference type="ChEBI" id="CHEBI:29105"/>
    </ligand>
</feature>
<dbReference type="GO" id="GO:0016020">
    <property type="term" value="C:membrane"/>
    <property type="evidence" value="ECO:0007669"/>
    <property type="project" value="UniProtKB-SubCell"/>
</dbReference>
<feature type="transmembrane region" description="Helical" evidence="7">
    <location>
        <begin position="206"/>
        <end position="225"/>
    </location>
</feature>
<keyword evidence="4 7" id="KW-1133">Transmembrane helix</keyword>
<dbReference type="AlphaFoldDB" id="A0A821A597"/>
<keyword evidence="3 7" id="KW-0812">Transmembrane</keyword>
<comment type="caution">
    <text evidence="8">The sequence shown here is derived from an EMBL/GenBank/DDBJ whole genome shotgun (WGS) entry which is preliminary data.</text>
</comment>
<feature type="binding site" evidence="6">
    <location>
        <position position="107"/>
    </location>
    <ligand>
        <name>Zn(2+)</name>
        <dbReference type="ChEBI" id="CHEBI:29105"/>
    </ligand>
</feature>
<evidence type="ECO:0000256" key="6">
    <source>
        <dbReference type="PIRSR" id="PIRSR604254-1"/>
    </source>
</evidence>
<evidence type="ECO:0000256" key="5">
    <source>
        <dbReference type="ARBA" id="ARBA00023136"/>
    </source>
</evidence>
<accession>A0A821A597</accession>
<dbReference type="Proteomes" id="UP000663851">
    <property type="component" value="Unassembled WGS sequence"/>
</dbReference>
<feature type="binding site" evidence="6">
    <location>
        <position position="235"/>
    </location>
    <ligand>
        <name>Zn(2+)</name>
        <dbReference type="ChEBI" id="CHEBI:29105"/>
    </ligand>
</feature>
<dbReference type="PANTHER" id="PTHR20855:SF3">
    <property type="entry name" value="LD03007P"/>
    <property type="match status" value="1"/>
</dbReference>
<dbReference type="PANTHER" id="PTHR20855">
    <property type="entry name" value="ADIPOR/PROGESTIN RECEPTOR-RELATED"/>
    <property type="match status" value="1"/>
</dbReference>
<feature type="non-terminal residue" evidence="8">
    <location>
        <position position="1"/>
    </location>
</feature>
<feature type="transmembrane region" description="Helical" evidence="7">
    <location>
        <begin position="181"/>
        <end position="200"/>
    </location>
</feature>
<name>A0A821A597_9BILA</name>
<evidence type="ECO:0000256" key="2">
    <source>
        <dbReference type="ARBA" id="ARBA00007018"/>
    </source>
</evidence>
<dbReference type="Pfam" id="PF03006">
    <property type="entry name" value="HlyIII"/>
    <property type="match status" value="1"/>
</dbReference>
<feature type="transmembrane region" description="Helical" evidence="7">
    <location>
        <begin position="237"/>
        <end position="259"/>
    </location>
</feature>
<keyword evidence="6" id="KW-0862">Zinc</keyword>
<reference evidence="8" key="1">
    <citation type="submission" date="2021-02" db="EMBL/GenBank/DDBJ databases">
        <authorList>
            <person name="Nowell W R."/>
        </authorList>
    </citation>
    <scope>NUCLEOTIDE SEQUENCE</scope>
</reference>
<proteinExistence type="inferred from homology"/>